<evidence type="ECO:0000313" key="2">
    <source>
        <dbReference type="Proteomes" id="UP000285405"/>
    </source>
</evidence>
<dbReference type="Proteomes" id="UP000285405">
    <property type="component" value="Unassembled WGS sequence"/>
</dbReference>
<dbReference type="EMBL" id="MCBR01018446">
    <property type="protein sequence ID" value="RKF58190.1"/>
    <property type="molecule type" value="Genomic_DNA"/>
</dbReference>
<gene>
    <name evidence="1" type="ORF">GcC1_184027</name>
</gene>
<sequence>MSSKLAGVFETSESQMAATDIVKLAGVYEFFVLNVSWLLGFLETLASLVSITLIHRNFECRWQLTHSLLHGRPWFWDQVVEVSGFRTAIEDSVDFMEENKLDDYLPCRQLTIDPDYAVDYMMGSSKLSGQAELITRTLLST</sequence>
<name>A0A420HL96_9PEZI</name>
<evidence type="ECO:0000313" key="1">
    <source>
        <dbReference type="EMBL" id="RKF58190.1"/>
    </source>
</evidence>
<organism evidence="1 2">
    <name type="scientific">Golovinomyces cichoracearum</name>
    <dbReference type="NCBI Taxonomy" id="62708"/>
    <lineage>
        <taxon>Eukaryota</taxon>
        <taxon>Fungi</taxon>
        <taxon>Dikarya</taxon>
        <taxon>Ascomycota</taxon>
        <taxon>Pezizomycotina</taxon>
        <taxon>Leotiomycetes</taxon>
        <taxon>Erysiphales</taxon>
        <taxon>Erysiphaceae</taxon>
        <taxon>Golovinomyces</taxon>
    </lineage>
</organism>
<proteinExistence type="predicted"/>
<accession>A0A420HL96</accession>
<dbReference type="AlphaFoldDB" id="A0A420HL96"/>
<protein>
    <submittedName>
        <fullName evidence="1">Uncharacterized protein</fullName>
    </submittedName>
</protein>
<comment type="caution">
    <text evidence="1">The sequence shown here is derived from an EMBL/GenBank/DDBJ whole genome shotgun (WGS) entry which is preliminary data.</text>
</comment>
<reference evidence="1 2" key="1">
    <citation type="journal article" date="2018" name="BMC Genomics">
        <title>Comparative genome analyses reveal sequence features reflecting distinct modes of host-adaptation between dicot and monocot powdery mildew.</title>
        <authorList>
            <person name="Wu Y."/>
            <person name="Ma X."/>
            <person name="Pan Z."/>
            <person name="Kale S.D."/>
            <person name="Song Y."/>
            <person name="King H."/>
            <person name="Zhang Q."/>
            <person name="Presley C."/>
            <person name="Deng X."/>
            <person name="Wei C.I."/>
            <person name="Xiao S."/>
        </authorList>
    </citation>
    <scope>NUCLEOTIDE SEQUENCE [LARGE SCALE GENOMIC DNA]</scope>
    <source>
        <strain evidence="1">UCSC1</strain>
    </source>
</reference>